<feature type="non-terminal residue" evidence="2">
    <location>
        <position position="1"/>
    </location>
</feature>
<dbReference type="PANTHER" id="PTHR22948:SF29">
    <property type="entry name" value="FI02030P-RELATED"/>
    <property type="match status" value="1"/>
</dbReference>
<gene>
    <name evidence="2" type="primary">ORF63657</name>
</gene>
<dbReference type="AlphaFoldDB" id="A0A0B6ZIX2"/>
<dbReference type="SUPFAM" id="SSF63748">
    <property type="entry name" value="Tudor/PWWP/MBT"/>
    <property type="match status" value="1"/>
</dbReference>
<dbReference type="Gene3D" id="2.40.50.90">
    <property type="match status" value="1"/>
</dbReference>
<sequence>LGTTEDGKVDLYFVDFGDSSYAEKKDIFRLRSDFTSFPYQAKECILANVEPVGEKWSEEAITYFEDIIHCAKWKSLLAHVVTYKRIIGDQKMPVVQLFDTSGPQNIDIGAEMVKCGYALSIDSVTQNTQGSAANVQESEITTTTGYHNVWSETESSQVTVIEEL</sequence>
<dbReference type="GO" id="GO:0034587">
    <property type="term" value="P:piRNA processing"/>
    <property type="evidence" value="ECO:0007669"/>
    <property type="project" value="TreeGrafter"/>
</dbReference>
<organism evidence="2">
    <name type="scientific">Arion vulgaris</name>
    <dbReference type="NCBI Taxonomy" id="1028688"/>
    <lineage>
        <taxon>Eukaryota</taxon>
        <taxon>Metazoa</taxon>
        <taxon>Spiralia</taxon>
        <taxon>Lophotrochozoa</taxon>
        <taxon>Mollusca</taxon>
        <taxon>Gastropoda</taxon>
        <taxon>Heterobranchia</taxon>
        <taxon>Euthyneura</taxon>
        <taxon>Panpulmonata</taxon>
        <taxon>Eupulmonata</taxon>
        <taxon>Stylommatophora</taxon>
        <taxon>Helicina</taxon>
        <taxon>Arionoidea</taxon>
        <taxon>Arionidae</taxon>
        <taxon>Arion</taxon>
    </lineage>
</organism>
<accession>A0A0B6ZIX2</accession>
<dbReference type="PANTHER" id="PTHR22948">
    <property type="entry name" value="TUDOR DOMAIN CONTAINING PROTEIN"/>
    <property type="match status" value="1"/>
</dbReference>
<feature type="domain" description="Tudor" evidence="1">
    <location>
        <begin position="4"/>
        <end position="48"/>
    </location>
</feature>
<dbReference type="InterPro" id="IPR035437">
    <property type="entry name" value="SNase_OB-fold_sf"/>
</dbReference>
<dbReference type="InterPro" id="IPR002999">
    <property type="entry name" value="Tudor"/>
</dbReference>
<dbReference type="Pfam" id="PF00567">
    <property type="entry name" value="TUDOR"/>
    <property type="match status" value="1"/>
</dbReference>
<dbReference type="GO" id="GO:0030719">
    <property type="term" value="P:P granule organization"/>
    <property type="evidence" value="ECO:0007669"/>
    <property type="project" value="TreeGrafter"/>
</dbReference>
<dbReference type="GO" id="GO:0043186">
    <property type="term" value="C:P granule"/>
    <property type="evidence" value="ECO:0007669"/>
    <property type="project" value="TreeGrafter"/>
</dbReference>
<dbReference type="EMBL" id="HACG01020855">
    <property type="protein sequence ID" value="CEK67720.1"/>
    <property type="molecule type" value="Transcribed_RNA"/>
</dbReference>
<name>A0A0B6ZIX2_9EUPU</name>
<evidence type="ECO:0000259" key="1">
    <source>
        <dbReference type="Pfam" id="PF00567"/>
    </source>
</evidence>
<reference evidence="2" key="1">
    <citation type="submission" date="2014-12" db="EMBL/GenBank/DDBJ databases">
        <title>Insight into the proteome of Arion vulgaris.</title>
        <authorList>
            <person name="Aradska J."/>
            <person name="Bulat T."/>
            <person name="Smidak R."/>
            <person name="Sarate P."/>
            <person name="Gangsoo J."/>
            <person name="Sialana F."/>
            <person name="Bilban M."/>
            <person name="Lubec G."/>
        </authorList>
    </citation>
    <scope>NUCLEOTIDE SEQUENCE</scope>
    <source>
        <tissue evidence="2">Skin</tissue>
    </source>
</reference>
<dbReference type="GO" id="GO:0007283">
    <property type="term" value="P:spermatogenesis"/>
    <property type="evidence" value="ECO:0007669"/>
    <property type="project" value="TreeGrafter"/>
</dbReference>
<evidence type="ECO:0000313" key="2">
    <source>
        <dbReference type="EMBL" id="CEK67720.1"/>
    </source>
</evidence>
<dbReference type="InterPro" id="IPR050621">
    <property type="entry name" value="Tudor_domain_containing"/>
</dbReference>
<proteinExistence type="predicted"/>
<protein>
    <recommendedName>
        <fullName evidence="1">Tudor domain-containing protein</fullName>
    </recommendedName>
</protein>